<dbReference type="InterPro" id="IPR036186">
    <property type="entry name" value="Serpin_sf"/>
</dbReference>
<evidence type="ECO:0000256" key="5">
    <source>
        <dbReference type="ARBA" id="ARBA00022900"/>
    </source>
</evidence>
<dbReference type="Ensembl" id="ENSECRT00000005687.1">
    <property type="protein sequence ID" value="ENSECRP00000005592.1"/>
    <property type="gene ID" value="ENSECRG00000003764.1"/>
</dbReference>
<dbReference type="SMART" id="SM00093">
    <property type="entry name" value="SERPIN"/>
    <property type="match status" value="1"/>
</dbReference>
<dbReference type="OrthoDB" id="671595at2759"/>
<evidence type="ECO:0000256" key="1">
    <source>
        <dbReference type="ARBA" id="ARBA00004496"/>
    </source>
</evidence>
<proteinExistence type="inferred from homology"/>
<dbReference type="GO" id="GO:0005737">
    <property type="term" value="C:cytoplasm"/>
    <property type="evidence" value="ECO:0007669"/>
    <property type="project" value="UniProtKB-SubCell"/>
</dbReference>
<evidence type="ECO:0000256" key="4">
    <source>
        <dbReference type="ARBA" id="ARBA00022690"/>
    </source>
</evidence>
<keyword evidence="4" id="KW-0646">Protease inhibitor</keyword>
<comment type="subcellular location">
    <subcellularLocation>
        <location evidence="1">Cytoplasm</location>
    </subcellularLocation>
</comment>
<dbReference type="InterPro" id="IPR042178">
    <property type="entry name" value="Serpin_sf_1"/>
</dbReference>
<evidence type="ECO:0000256" key="8">
    <source>
        <dbReference type="ARBA" id="ARBA00079383"/>
    </source>
</evidence>
<keyword evidence="3" id="KW-0963">Cytoplasm</keyword>
<keyword evidence="5" id="KW-0722">Serine protease inhibitor</keyword>
<protein>
    <recommendedName>
        <fullName evidence="7">Leukocyte elastase inhibitor</fullName>
    </recommendedName>
    <alternativeName>
        <fullName evidence="8">Serpin B1</fullName>
    </alternativeName>
</protein>
<dbReference type="FunFam" id="3.30.497.10:FF:000001">
    <property type="entry name" value="Serine protease inhibitor"/>
    <property type="match status" value="1"/>
</dbReference>
<dbReference type="GO" id="GO:0005615">
    <property type="term" value="C:extracellular space"/>
    <property type="evidence" value="ECO:0007669"/>
    <property type="project" value="InterPro"/>
</dbReference>
<dbReference type="Proteomes" id="UP000694620">
    <property type="component" value="Chromosome 6"/>
</dbReference>
<dbReference type="InterPro" id="IPR023796">
    <property type="entry name" value="Serpin_dom"/>
</dbReference>
<feature type="domain" description="Serpin" evidence="9">
    <location>
        <begin position="20"/>
        <end position="386"/>
    </location>
</feature>
<evidence type="ECO:0000256" key="2">
    <source>
        <dbReference type="ARBA" id="ARBA00006426"/>
    </source>
</evidence>
<evidence type="ECO:0000256" key="7">
    <source>
        <dbReference type="ARBA" id="ARBA00073281"/>
    </source>
</evidence>
<dbReference type="FunFam" id="2.30.39.10:FF:000014">
    <property type="entry name" value="Serpin family B member 9"/>
    <property type="match status" value="1"/>
</dbReference>
<dbReference type="Pfam" id="PF00079">
    <property type="entry name" value="Serpin"/>
    <property type="match status" value="1"/>
</dbReference>
<dbReference type="GeneTree" id="ENSGT00940000154573"/>
<evidence type="ECO:0000313" key="11">
    <source>
        <dbReference type="Proteomes" id="UP000694620"/>
    </source>
</evidence>
<evidence type="ECO:0000256" key="6">
    <source>
        <dbReference type="ARBA" id="ARBA00022990"/>
    </source>
</evidence>
<keyword evidence="6" id="KW-0007">Acetylation</keyword>
<dbReference type="InterPro" id="IPR023795">
    <property type="entry name" value="Serpin_CS"/>
</dbReference>
<organism evidence="10 11">
    <name type="scientific">Erpetoichthys calabaricus</name>
    <name type="common">Rope fish</name>
    <name type="synonym">Calamoichthys calabaricus</name>
    <dbReference type="NCBI Taxonomy" id="27687"/>
    <lineage>
        <taxon>Eukaryota</taxon>
        <taxon>Metazoa</taxon>
        <taxon>Chordata</taxon>
        <taxon>Craniata</taxon>
        <taxon>Vertebrata</taxon>
        <taxon>Euteleostomi</taxon>
        <taxon>Actinopterygii</taxon>
        <taxon>Polypteriformes</taxon>
        <taxon>Polypteridae</taxon>
        <taxon>Erpetoichthys</taxon>
    </lineage>
</organism>
<dbReference type="InterPro" id="IPR042185">
    <property type="entry name" value="Serpin_sf_2"/>
</dbReference>
<gene>
    <name evidence="10" type="primary">SERPINB1</name>
    <name evidence="10" type="synonym">LOC114653590</name>
</gene>
<dbReference type="PANTHER" id="PTHR11461:SF180">
    <property type="entry name" value="LEUKOCYTE ELASTASE INHIBITOR"/>
    <property type="match status" value="1"/>
</dbReference>
<dbReference type="Gene3D" id="2.30.39.10">
    <property type="entry name" value="Alpha-1-antitrypsin, domain 1"/>
    <property type="match status" value="1"/>
</dbReference>
<dbReference type="PANTHER" id="PTHR11461">
    <property type="entry name" value="SERINE PROTEASE INHIBITOR, SERPIN"/>
    <property type="match status" value="1"/>
</dbReference>
<reference evidence="10" key="1">
    <citation type="submission" date="2021-06" db="EMBL/GenBank/DDBJ databases">
        <authorList>
            <consortium name="Wellcome Sanger Institute Data Sharing"/>
        </authorList>
    </citation>
    <scope>NUCLEOTIDE SEQUENCE [LARGE SCALE GENOMIC DNA]</scope>
</reference>
<dbReference type="GO" id="GO:0004867">
    <property type="term" value="F:serine-type endopeptidase inhibitor activity"/>
    <property type="evidence" value="ECO:0007669"/>
    <property type="project" value="UniProtKB-KW"/>
</dbReference>
<accession>A0A8C4RR92</accession>
<comment type="similarity">
    <text evidence="2">Belongs to the serpin family. Ov-serpin subfamily.</text>
</comment>
<dbReference type="AlphaFoldDB" id="A0A8C4RR92"/>
<evidence type="ECO:0000256" key="3">
    <source>
        <dbReference type="ARBA" id="ARBA00022490"/>
    </source>
</evidence>
<dbReference type="PROSITE" id="PS00284">
    <property type="entry name" value="SERPIN"/>
    <property type="match status" value="1"/>
</dbReference>
<dbReference type="InterPro" id="IPR000215">
    <property type="entry name" value="Serpin_fam"/>
</dbReference>
<dbReference type="Gene3D" id="3.30.497.10">
    <property type="entry name" value="Antithrombin, subunit I, domain 2"/>
    <property type="match status" value="1"/>
</dbReference>
<reference evidence="10" key="2">
    <citation type="submission" date="2025-08" db="UniProtKB">
        <authorList>
            <consortium name="Ensembl"/>
        </authorList>
    </citation>
    <scope>IDENTIFICATION</scope>
</reference>
<name>A0A8C4RR92_ERPCA</name>
<keyword evidence="11" id="KW-1185">Reference proteome</keyword>
<sequence>MSSKLGAMENLTAANTHFTLDLLAKINDVNPTGNLFFSPLSISAALAMVFLGARGECAAQMAKVLHFDKTEKINSAFQALNNEINKPQATYKLKLANRLYGEKTFNFQKEFLADCLEFYNADLVGADFIGAAAKIMQEVNEWVENQTEGKIKDILQQGSVNSMTRLILINAIYFKGNWLKKFDEKNTEVMPFRINRNESKPVKMMYQMGKFPFNYIPEMKLKVLELSYIEEEVSMFVLLPDDIDDGSTGLKQLEQGLTLEKLQEWTKRQNMNTRTDVHVHLPKFKLEDDYELNSILENMGMVDIFDGSRADLSGMSGGPGLFLSQVLHKSFVEVNEEGTEAAAATAGIIAFCMFQEEHFKADHPFLFFIQHNLSKNILFFGRYSSP</sequence>
<evidence type="ECO:0000313" key="10">
    <source>
        <dbReference type="Ensembl" id="ENSECRP00000005592.1"/>
    </source>
</evidence>
<dbReference type="SUPFAM" id="SSF56574">
    <property type="entry name" value="Serpins"/>
    <property type="match status" value="1"/>
</dbReference>
<reference evidence="10" key="3">
    <citation type="submission" date="2025-09" db="UniProtKB">
        <authorList>
            <consortium name="Ensembl"/>
        </authorList>
    </citation>
    <scope>IDENTIFICATION</scope>
</reference>
<evidence type="ECO:0000259" key="9">
    <source>
        <dbReference type="SMART" id="SM00093"/>
    </source>
</evidence>